<accession>A0A0A3HVR8</accession>
<dbReference type="InterPro" id="IPR012338">
    <property type="entry name" value="Beta-lactam/transpept-like"/>
</dbReference>
<dbReference type="RefSeq" id="WP_036201692.1">
    <property type="nucleotide sequence ID" value="NZ_AVCY01000002.1"/>
</dbReference>
<protein>
    <submittedName>
        <fullName evidence="2">Beta-lactamase</fullName>
    </submittedName>
</protein>
<dbReference type="SUPFAM" id="SSF56601">
    <property type="entry name" value="beta-lactamase/transpeptidase-like"/>
    <property type="match status" value="1"/>
</dbReference>
<evidence type="ECO:0000313" key="3">
    <source>
        <dbReference type="Proteomes" id="UP000030408"/>
    </source>
</evidence>
<dbReference type="AlphaFoldDB" id="A0A0A3HVR8"/>
<sequence>MEKAILRLLEQAPFDIRLIIKDAGGSQFLLSKNPDDVFQSASLIKVPILLALLDSIENRNFTLHQTVQISKENRVEYSVLTELGTEECSLHDLLVWMIITSDNTATNVLIDLIGLENINRYFKKVGLTQTKIQRKMMDFHQMARGFDNVTTAADMATLYTAIYRKSLLSKEHSELVIDILSRQRVHESLRRYLVEDVKMAHKTGSLATVEHDVGIVFSSKRDYIIGVFVTDHTNSEEAKRFIGQVSKIVYDHLAKEDGRLDESSYKVNDR</sequence>
<dbReference type="Pfam" id="PF13354">
    <property type="entry name" value="Beta-lactamase2"/>
    <property type="match status" value="1"/>
</dbReference>
<dbReference type="GO" id="GO:0008800">
    <property type="term" value="F:beta-lactamase activity"/>
    <property type="evidence" value="ECO:0007669"/>
    <property type="project" value="InterPro"/>
</dbReference>
<reference evidence="2 3" key="1">
    <citation type="submission" date="2014-02" db="EMBL/GenBank/DDBJ databases">
        <title>Draft genome sequence of Lysinibacillus sinduriensis JCM 15800.</title>
        <authorList>
            <person name="Zhang F."/>
            <person name="Wang G."/>
            <person name="Zhang L."/>
        </authorList>
    </citation>
    <scope>NUCLEOTIDE SEQUENCE [LARGE SCALE GENOMIC DNA]</scope>
    <source>
        <strain evidence="2 3">JCM 15800</strain>
    </source>
</reference>
<dbReference type="InterPro" id="IPR000871">
    <property type="entry name" value="Beta-lactam_class-A"/>
</dbReference>
<organism evidence="2 3">
    <name type="scientific">Ureibacillus sinduriensis BLB-1 = JCM 15800</name>
    <dbReference type="NCBI Taxonomy" id="1384057"/>
    <lineage>
        <taxon>Bacteria</taxon>
        <taxon>Bacillati</taxon>
        <taxon>Bacillota</taxon>
        <taxon>Bacilli</taxon>
        <taxon>Bacillales</taxon>
        <taxon>Caryophanaceae</taxon>
        <taxon>Ureibacillus</taxon>
    </lineage>
</organism>
<dbReference type="EMBL" id="JPVO01000054">
    <property type="protein sequence ID" value="KGR74403.1"/>
    <property type="molecule type" value="Genomic_DNA"/>
</dbReference>
<dbReference type="OrthoDB" id="9775096at2"/>
<dbReference type="eggNOG" id="COG2367">
    <property type="taxonomic scope" value="Bacteria"/>
</dbReference>
<proteinExistence type="predicted"/>
<dbReference type="GO" id="GO:0046677">
    <property type="term" value="P:response to antibiotic"/>
    <property type="evidence" value="ECO:0007669"/>
    <property type="project" value="InterPro"/>
</dbReference>
<evidence type="ECO:0000259" key="1">
    <source>
        <dbReference type="Pfam" id="PF13354"/>
    </source>
</evidence>
<dbReference type="STRING" id="1384057.CD33_14990"/>
<dbReference type="PANTHER" id="PTHR35333:SF3">
    <property type="entry name" value="BETA-LACTAMASE-TYPE TRANSPEPTIDASE FOLD CONTAINING PROTEIN"/>
    <property type="match status" value="1"/>
</dbReference>
<comment type="caution">
    <text evidence="2">The sequence shown here is derived from an EMBL/GenBank/DDBJ whole genome shotgun (WGS) entry which is preliminary data.</text>
</comment>
<dbReference type="Proteomes" id="UP000030408">
    <property type="component" value="Unassembled WGS sequence"/>
</dbReference>
<dbReference type="GO" id="GO:0030655">
    <property type="term" value="P:beta-lactam antibiotic catabolic process"/>
    <property type="evidence" value="ECO:0007669"/>
    <property type="project" value="InterPro"/>
</dbReference>
<gene>
    <name evidence="2" type="ORF">CD33_14990</name>
</gene>
<name>A0A0A3HVR8_9BACL</name>
<keyword evidence="3" id="KW-1185">Reference proteome</keyword>
<feature type="domain" description="Beta-lactamase class A catalytic" evidence="1">
    <location>
        <begin position="25"/>
        <end position="229"/>
    </location>
</feature>
<evidence type="ECO:0000313" key="2">
    <source>
        <dbReference type="EMBL" id="KGR74403.1"/>
    </source>
</evidence>
<dbReference type="InterPro" id="IPR045155">
    <property type="entry name" value="Beta-lactam_cat"/>
</dbReference>
<dbReference type="Gene3D" id="3.40.710.10">
    <property type="entry name" value="DD-peptidase/beta-lactamase superfamily"/>
    <property type="match status" value="1"/>
</dbReference>
<dbReference type="PANTHER" id="PTHR35333">
    <property type="entry name" value="BETA-LACTAMASE"/>
    <property type="match status" value="1"/>
</dbReference>